<protein>
    <submittedName>
        <fullName evidence="2">DNA-binding transcriptional regulator, PadR family</fullName>
    </submittedName>
</protein>
<sequence length="109" mass="12508">MALDKSLVSGSTSMLVLRLLSDKDMYGYEIIDTLDQRSQNVFQLKAGTLYPLLHTLENQKLLTSYEKPANGRTRKYYAITKEGRKHLTLKQNEWQEYTSAVAHVLSLEV</sequence>
<dbReference type="Pfam" id="PF03551">
    <property type="entry name" value="PadR"/>
    <property type="match status" value="1"/>
</dbReference>
<organism evidence="2 3">
    <name type="scientific">Hespellia stercorisuis DSM 15480</name>
    <dbReference type="NCBI Taxonomy" id="1121950"/>
    <lineage>
        <taxon>Bacteria</taxon>
        <taxon>Bacillati</taxon>
        <taxon>Bacillota</taxon>
        <taxon>Clostridia</taxon>
        <taxon>Lachnospirales</taxon>
        <taxon>Lachnospiraceae</taxon>
        <taxon>Hespellia</taxon>
    </lineage>
</organism>
<dbReference type="EMBL" id="FQZY01000021">
    <property type="protein sequence ID" value="SHJ89341.1"/>
    <property type="molecule type" value="Genomic_DNA"/>
</dbReference>
<reference evidence="2 3" key="1">
    <citation type="submission" date="2016-11" db="EMBL/GenBank/DDBJ databases">
        <authorList>
            <person name="Jaros S."/>
            <person name="Januszkiewicz K."/>
            <person name="Wedrychowicz H."/>
        </authorList>
    </citation>
    <scope>NUCLEOTIDE SEQUENCE [LARGE SCALE GENOMIC DNA]</scope>
    <source>
        <strain evidence="2 3">DSM 15480</strain>
    </source>
</reference>
<dbReference type="InterPro" id="IPR036390">
    <property type="entry name" value="WH_DNA-bd_sf"/>
</dbReference>
<accession>A0A1M6N0U5</accession>
<dbReference type="Gene3D" id="1.10.10.10">
    <property type="entry name" value="Winged helix-like DNA-binding domain superfamily/Winged helix DNA-binding domain"/>
    <property type="match status" value="1"/>
</dbReference>
<proteinExistence type="predicted"/>
<dbReference type="PANTHER" id="PTHR43252">
    <property type="entry name" value="TRANSCRIPTIONAL REGULATOR YQJI"/>
    <property type="match status" value="1"/>
</dbReference>
<dbReference type="RefSeq" id="WP_073108326.1">
    <property type="nucleotide sequence ID" value="NZ_FQZY01000021.1"/>
</dbReference>
<feature type="domain" description="Transcription regulator PadR N-terminal" evidence="1">
    <location>
        <begin position="16"/>
        <end position="87"/>
    </location>
</feature>
<dbReference type="SUPFAM" id="SSF46785">
    <property type="entry name" value="Winged helix' DNA-binding domain"/>
    <property type="match status" value="1"/>
</dbReference>
<dbReference type="AlphaFoldDB" id="A0A1M6N0U5"/>
<keyword evidence="3" id="KW-1185">Reference proteome</keyword>
<evidence type="ECO:0000313" key="2">
    <source>
        <dbReference type="EMBL" id="SHJ89341.1"/>
    </source>
</evidence>
<dbReference type="OrthoDB" id="9808017at2"/>
<gene>
    <name evidence="2" type="ORF">SAMN02745243_01660</name>
</gene>
<name>A0A1M6N0U5_9FIRM</name>
<dbReference type="InterPro" id="IPR036388">
    <property type="entry name" value="WH-like_DNA-bd_sf"/>
</dbReference>
<dbReference type="InterPro" id="IPR005149">
    <property type="entry name" value="Tscrpt_reg_PadR_N"/>
</dbReference>
<evidence type="ECO:0000259" key="1">
    <source>
        <dbReference type="Pfam" id="PF03551"/>
    </source>
</evidence>
<keyword evidence="2" id="KW-0238">DNA-binding</keyword>
<evidence type="ECO:0000313" key="3">
    <source>
        <dbReference type="Proteomes" id="UP000184301"/>
    </source>
</evidence>
<dbReference type="GO" id="GO:0003677">
    <property type="term" value="F:DNA binding"/>
    <property type="evidence" value="ECO:0007669"/>
    <property type="project" value="UniProtKB-KW"/>
</dbReference>
<dbReference type="PANTHER" id="PTHR43252:SF7">
    <property type="entry name" value="TRANSCRIPTIONAL REGULATOR YQJI"/>
    <property type="match status" value="1"/>
</dbReference>
<dbReference type="Proteomes" id="UP000184301">
    <property type="component" value="Unassembled WGS sequence"/>
</dbReference>
<dbReference type="STRING" id="1121950.SAMN02745243_01660"/>